<reference evidence="2 4" key="2">
    <citation type="submission" date="2019-05" db="EMBL/GenBank/DDBJ databases">
        <authorList>
            <person name="Farhan Ul Haque M."/>
        </authorList>
    </citation>
    <scope>NUCLEOTIDE SEQUENCE [LARGE SCALE GENOMIC DNA]</scope>
    <source>
        <strain evidence="2">2</strain>
    </source>
</reference>
<gene>
    <name evidence="2" type="ORF">MPC4_130023</name>
    <name evidence="1" type="ORF">MTUNDRAET4_0184</name>
</gene>
<sequence length="117" mass="12232">MSSITLPSIAPGRRRKLFRGVLFLISGALALFALGISARAAPSHVLIIPPDDGYGFEECLMTKSACGTIVADAWCEANGLKASKAFGRTEDFAAIAGEEKPENIGPGAFFVACGDKI</sequence>
<dbReference type="AlphaFoldDB" id="A0A4U8YTN3"/>
<dbReference type="KEGG" id="mtun:MTUNDRAET4_0184"/>
<evidence type="ECO:0000313" key="3">
    <source>
        <dbReference type="Proteomes" id="UP000294360"/>
    </source>
</evidence>
<proteinExistence type="predicted"/>
<dbReference type="Proteomes" id="UP000485880">
    <property type="component" value="Unassembled WGS sequence"/>
</dbReference>
<evidence type="ECO:0000313" key="4">
    <source>
        <dbReference type="Proteomes" id="UP000485880"/>
    </source>
</evidence>
<dbReference type="OrthoDB" id="9150143at2"/>
<accession>A0A4U8YTN3</accession>
<dbReference type="RefSeq" id="WP_134486066.1">
    <property type="nucleotide sequence ID" value="NZ_CABFMQ020000035.1"/>
</dbReference>
<dbReference type="EMBL" id="CABFMQ020000035">
    <property type="protein sequence ID" value="VTZ49002.1"/>
    <property type="molecule type" value="Genomic_DNA"/>
</dbReference>
<dbReference type="EMBL" id="LR536450">
    <property type="protein sequence ID" value="VFU07077.1"/>
    <property type="molecule type" value="Genomic_DNA"/>
</dbReference>
<evidence type="ECO:0000313" key="2">
    <source>
        <dbReference type="EMBL" id="VTZ49002.1"/>
    </source>
</evidence>
<reference evidence="1 3" key="1">
    <citation type="submission" date="2019-03" db="EMBL/GenBank/DDBJ databases">
        <authorList>
            <person name="Kox A.R. M."/>
        </authorList>
    </citation>
    <scope>NUCLEOTIDE SEQUENCE [LARGE SCALE GENOMIC DNA]</scope>
    <source>
        <strain evidence="1">MTUNDRAET4 annotated genome</strain>
    </source>
</reference>
<dbReference type="Proteomes" id="UP000294360">
    <property type="component" value="Chromosome"/>
</dbReference>
<name>A0A4U8YTN3_METTU</name>
<evidence type="ECO:0000313" key="1">
    <source>
        <dbReference type="EMBL" id="VFU07077.1"/>
    </source>
</evidence>
<keyword evidence="4" id="KW-1185">Reference proteome</keyword>
<protein>
    <submittedName>
        <fullName evidence="1">Uncharacterized protein</fullName>
    </submittedName>
</protein>
<organism evidence="1 3">
    <name type="scientific">Methylocella tundrae</name>
    <dbReference type="NCBI Taxonomy" id="227605"/>
    <lineage>
        <taxon>Bacteria</taxon>
        <taxon>Pseudomonadati</taxon>
        <taxon>Pseudomonadota</taxon>
        <taxon>Alphaproteobacteria</taxon>
        <taxon>Hyphomicrobiales</taxon>
        <taxon>Beijerinckiaceae</taxon>
        <taxon>Methylocella</taxon>
    </lineage>
</organism>